<comment type="caution">
    <text evidence="7">The sequence shown here is derived from an EMBL/GenBank/DDBJ whole genome shotgun (WGS) entry which is preliminary data.</text>
</comment>
<evidence type="ECO:0000259" key="6">
    <source>
        <dbReference type="PROSITE" id="PS51900"/>
    </source>
</evidence>
<dbReference type="InterPro" id="IPR011010">
    <property type="entry name" value="DNA_brk_join_enz"/>
</dbReference>
<feature type="domain" description="Core-binding (CB)" evidence="6">
    <location>
        <begin position="1"/>
        <end position="72"/>
    </location>
</feature>
<evidence type="ECO:0000313" key="8">
    <source>
        <dbReference type="Proteomes" id="UP001500831"/>
    </source>
</evidence>
<reference evidence="7 8" key="1">
    <citation type="journal article" date="2019" name="Int. J. Syst. Evol. Microbiol.">
        <title>The Global Catalogue of Microorganisms (GCM) 10K type strain sequencing project: providing services to taxonomists for standard genome sequencing and annotation.</title>
        <authorList>
            <consortium name="The Broad Institute Genomics Platform"/>
            <consortium name="The Broad Institute Genome Sequencing Center for Infectious Disease"/>
            <person name="Wu L."/>
            <person name="Ma J."/>
        </authorList>
    </citation>
    <scope>NUCLEOTIDE SEQUENCE [LARGE SCALE GENOMIC DNA]</scope>
    <source>
        <strain evidence="7 8">JCM 6242</strain>
    </source>
</reference>
<dbReference type="Gene3D" id="1.10.150.130">
    <property type="match status" value="1"/>
</dbReference>
<dbReference type="PROSITE" id="PS51898">
    <property type="entry name" value="TYR_RECOMBINASE"/>
    <property type="match status" value="1"/>
</dbReference>
<dbReference type="PROSITE" id="PS51900">
    <property type="entry name" value="CB"/>
    <property type="match status" value="1"/>
</dbReference>
<dbReference type="Pfam" id="PF14659">
    <property type="entry name" value="Phage_int_SAM_3"/>
    <property type="match status" value="1"/>
</dbReference>
<dbReference type="PANTHER" id="PTHR30349">
    <property type="entry name" value="PHAGE INTEGRASE-RELATED"/>
    <property type="match status" value="1"/>
</dbReference>
<dbReference type="CDD" id="cd01189">
    <property type="entry name" value="INT_ICEBs1_C_like"/>
    <property type="match status" value="1"/>
</dbReference>
<evidence type="ECO:0000256" key="4">
    <source>
        <dbReference type="PROSITE-ProRule" id="PRU01248"/>
    </source>
</evidence>
<evidence type="ECO:0000256" key="1">
    <source>
        <dbReference type="ARBA" id="ARBA00022908"/>
    </source>
</evidence>
<keyword evidence="3" id="KW-0233">DNA recombination</keyword>
<dbReference type="InterPro" id="IPR004107">
    <property type="entry name" value="Integrase_SAM-like_N"/>
</dbReference>
<sequence>MKRRQGTRPLTLRGYRQLIKDHVKPALGRKQLDKLAPTDVRRLVEAKAESGLSAATVKQIHGLIRNALADAEREELVHRNVAKLVKPPAVRREEARVLTIEEARRLLAAIRDDRLEAFWICALTLGLRRGELLGLRWEDIDFGNGLLAVRQTLQRADGSLQFVDPKTDRSRRVVPAPEPTLAVLRRHRWAQAAEQLAAGKRWQDLGLVFASTIGTPIEPGNLSTRWRATRKKAGLDWLRLHDLRHACASFLLASGASPRTVMKTLGHSQIGLTMNTYTHVLPDIERAAVDAVARKLFG</sequence>
<proteinExistence type="predicted"/>
<dbReference type="InterPro" id="IPR010998">
    <property type="entry name" value="Integrase_recombinase_N"/>
</dbReference>
<evidence type="ECO:0000256" key="2">
    <source>
        <dbReference type="ARBA" id="ARBA00023125"/>
    </source>
</evidence>
<evidence type="ECO:0000256" key="3">
    <source>
        <dbReference type="ARBA" id="ARBA00023172"/>
    </source>
</evidence>
<dbReference type="Proteomes" id="UP001500831">
    <property type="component" value="Unassembled WGS sequence"/>
</dbReference>
<feature type="domain" description="Tyr recombinase" evidence="5">
    <location>
        <begin position="93"/>
        <end position="290"/>
    </location>
</feature>
<dbReference type="RefSeq" id="WP_344966954.1">
    <property type="nucleotide sequence ID" value="NZ_BAAAVI010000001.1"/>
</dbReference>
<dbReference type="SUPFAM" id="SSF56349">
    <property type="entry name" value="DNA breaking-rejoining enzymes"/>
    <property type="match status" value="1"/>
</dbReference>
<dbReference type="InterPro" id="IPR050090">
    <property type="entry name" value="Tyrosine_recombinase_XerCD"/>
</dbReference>
<evidence type="ECO:0000313" key="7">
    <source>
        <dbReference type="EMBL" id="GAA2846450.1"/>
    </source>
</evidence>
<keyword evidence="8" id="KW-1185">Reference proteome</keyword>
<keyword evidence="2 4" id="KW-0238">DNA-binding</keyword>
<organism evidence="7 8">
    <name type="scientific">Streptosporangium fragile</name>
    <dbReference type="NCBI Taxonomy" id="46186"/>
    <lineage>
        <taxon>Bacteria</taxon>
        <taxon>Bacillati</taxon>
        <taxon>Actinomycetota</taxon>
        <taxon>Actinomycetes</taxon>
        <taxon>Streptosporangiales</taxon>
        <taxon>Streptosporangiaceae</taxon>
        <taxon>Streptosporangium</taxon>
    </lineage>
</organism>
<accession>A0ABN3VPL4</accession>
<name>A0ABN3VPL4_9ACTN</name>
<dbReference type="InterPro" id="IPR002104">
    <property type="entry name" value="Integrase_catalytic"/>
</dbReference>
<evidence type="ECO:0000259" key="5">
    <source>
        <dbReference type="PROSITE" id="PS51898"/>
    </source>
</evidence>
<protein>
    <recommendedName>
        <fullName evidence="9">Site-specific integrase</fullName>
    </recommendedName>
</protein>
<keyword evidence="1" id="KW-0229">DNA integration</keyword>
<dbReference type="InterPro" id="IPR013762">
    <property type="entry name" value="Integrase-like_cat_sf"/>
</dbReference>
<gene>
    <name evidence="7" type="ORF">GCM10010517_03140</name>
</gene>
<dbReference type="Pfam" id="PF00589">
    <property type="entry name" value="Phage_integrase"/>
    <property type="match status" value="1"/>
</dbReference>
<dbReference type="InterPro" id="IPR044068">
    <property type="entry name" value="CB"/>
</dbReference>
<evidence type="ECO:0008006" key="9">
    <source>
        <dbReference type="Google" id="ProtNLM"/>
    </source>
</evidence>
<dbReference type="Gene3D" id="1.10.443.10">
    <property type="entry name" value="Intergrase catalytic core"/>
    <property type="match status" value="1"/>
</dbReference>
<dbReference type="PANTHER" id="PTHR30349:SF91">
    <property type="entry name" value="INTA PROTEIN"/>
    <property type="match status" value="1"/>
</dbReference>
<dbReference type="EMBL" id="BAAAVI010000001">
    <property type="protein sequence ID" value="GAA2846450.1"/>
    <property type="molecule type" value="Genomic_DNA"/>
</dbReference>